<organism evidence="1 2">
    <name type="scientific">Polaribacter pectinis</name>
    <dbReference type="NCBI Taxonomy" id="2738844"/>
    <lineage>
        <taxon>Bacteria</taxon>
        <taxon>Pseudomonadati</taxon>
        <taxon>Bacteroidota</taxon>
        <taxon>Flavobacteriia</taxon>
        <taxon>Flavobacteriales</taxon>
        <taxon>Flavobacteriaceae</taxon>
    </lineage>
</organism>
<protein>
    <submittedName>
        <fullName evidence="1">DUF3575 domain-containing protein</fullName>
    </submittedName>
</protein>
<accession>A0A7G9LBB6</accession>
<dbReference type="SUPFAM" id="SSF103515">
    <property type="entry name" value="Autotransporter"/>
    <property type="match status" value="1"/>
</dbReference>
<dbReference type="AlphaFoldDB" id="A0A7G9LBB6"/>
<reference evidence="1 2" key="1">
    <citation type="submission" date="2020-08" db="EMBL/GenBank/DDBJ databases">
        <title>Polaribacter sp. L12M9 isolated from gut of the Korean scallop.</title>
        <authorList>
            <person name="Jeong Y.S."/>
        </authorList>
    </citation>
    <scope>NUCLEOTIDE SEQUENCE [LARGE SCALE GENOMIC DNA]</scope>
    <source>
        <strain evidence="1 2">L12M9</strain>
    </source>
</reference>
<gene>
    <name evidence="1" type="ORF">H9W90_01990</name>
</gene>
<dbReference type="RefSeq" id="WP_187482809.1">
    <property type="nucleotide sequence ID" value="NZ_CP060695.1"/>
</dbReference>
<evidence type="ECO:0000313" key="1">
    <source>
        <dbReference type="EMBL" id="QNM85915.1"/>
    </source>
</evidence>
<keyword evidence="2" id="KW-1185">Reference proteome</keyword>
<sequence>MKKIILVIILFTFSNSYSQKTKDSLKIKKNEFKVNVASFIDKYPEFTYERLINDETAFGLSIGFSIENNTDTETDNTTNYNFSIIPYYRFFFGKKPAAGFFIEANAPLFSQKYIDGSFFNNQSEGGLGFGLGLSIGGKFMTKSGWIGEIYSGLARSFINTDKVRQLYPRAGITIGKRF</sequence>
<dbReference type="Proteomes" id="UP000515808">
    <property type="component" value="Chromosome"/>
</dbReference>
<name>A0A7G9LBB6_9FLAO</name>
<dbReference type="KEGG" id="ppec:H9W90_01990"/>
<dbReference type="EMBL" id="CP060695">
    <property type="protein sequence ID" value="QNM85915.1"/>
    <property type="molecule type" value="Genomic_DNA"/>
</dbReference>
<dbReference type="InterPro" id="IPR036709">
    <property type="entry name" value="Autotransporte_beta_dom_sf"/>
</dbReference>
<evidence type="ECO:0000313" key="2">
    <source>
        <dbReference type="Proteomes" id="UP000515808"/>
    </source>
</evidence>
<proteinExistence type="predicted"/>